<proteinExistence type="predicted"/>
<comment type="caution">
    <text evidence="2">The sequence shown here is derived from an EMBL/GenBank/DDBJ whole genome shotgun (WGS) entry which is preliminary data.</text>
</comment>
<sequence>MSLSASSIQISLYVCIVLYMLSFAQGFPSQILENYSDVDFEPRDDPNAYQDTYLLIPEDSYHGFIKKRVVNKRLSINDLLKKLQAIYGRDEIYHNGRSTFMRFGPGGRR</sequence>
<dbReference type="EMBL" id="JARBDR010000903">
    <property type="protein sequence ID" value="KAJ8305003.1"/>
    <property type="molecule type" value="Genomic_DNA"/>
</dbReference>
<evidence type="ECO:0000256" key="1">
    <source>
        <dbReference type="SAM" id="SignalP"/>
    </source>
</evidence>
<accession>A0ABQ9EIA0</accession>
<gene>
    <name evidence="2" type="ORF">KUTeg_018586</name>
</gene>
<feature type="signal peptide" evidence="1">
    <location>
        <begin position="1"/>
        <end position="26"/>
    </location>
</feature>
<organism evidence="2 3">
    <name type="scientific">Tegillarca granosa</name>
    <name type="common">Malaysian cockle</name>
    <name type="synonym">Anadara granosa</name>
    <dbReference type="NCBI Taxonomy" id="220873"/>
    <lineage>
        <taxon>Eukaryota</taxon>
        <taxon>Metazoa</taxon>
        <taxon>Spiralia</taxon>
        <taxon>Lophotrochozoa</taxon>
        <taxon>Mollusca</taxon>
        <taxon>Bivalvia</taxon>
        <taxon>Autobranchia</taxon>
        <taxon>Pteriomorphia</taxon>
        <taxon>Arcoida</taxon>
        <taxon>Arcoidea</taxon>
        <taxon>Arcidae</taxon>
        <taxon>Tegillarca</taxon>
    </lineage>
</organism>
<keyword evidence="3" id="KW-1185">Reference proteome</keyword>
<evidence type="ECO:0000313" key="3">
    <source>
        <dbReference type="Proteomes" id="UP001217089"/>
    </source>
</evidence>
<reference evidence="2 3" key="1">
    <citation type="submission" date="2022-12" db="EMBL/GenBank/DDBJ databases">
        <title>Chromosome-level genome of Tegillarca granosa.</title>
        <authorList>
            <person name="Kim J."/>
        </authorList>
    </citation>
    <scope>NUCLEOTIDE SEQUENCE [LARGE SCALE GENOMIC DNA]</scope>
    <source>
        <strain evidence="2">Teg-2019</strain>
        <tissue evidence="2">Adductor muscle</tissue>
    </source>
</reference>
<keyword evidence="1" id="KW-0732">Signal</keyword>
<dbReference type="Proteomes" id="UP001217089">
    <property type="component" value="Unassembled WGS sequence"/>
</dbReference>
<feature type="chain" id="PRO_5045246986" evidence="1">
    <location>
        <begin position="27"/>
        <end position="109"/>
    </location>
</feature>
<protein>
    <submittedName>
        <fullName evidence="2">Uncharacterized protein</fullName>
    </submittedName>
</protein>
<name>A0ABQ9EIA0_TEGGR</name>
<evidence type="ECO:0000313" key="2">
    <source>
        <dbReference type="EMBL" id="KAJ8305003.1"/>
    </source>
</evidence>